<gene>
    <name evidence="1" type="ORF">FB45DRAFT_449623</name>
</gene>
<evidence type="ECO:0008006" key="3">
    <source>
        <dbReference type="Google" id="ProtNLM"/>
    </source>
</evidence>
<accession>A0AAD7C1S2</accession>
<dbReference type="SUPFAM" id="SSF52047">
    <property type="entry name" value="RNI-like"/>
    <property type="match status" value="1"/>
</dbReference>
<dbReference type="InterPro" id="IPR032675">
    <property type="entry name" value="LRR_dom_sf"/>
</dbReference>
<reference evidence="1" key="1">
    <citation type="submission" date="2023-03" db="EMBL/GenBank/DDBJ databases">
        <title>Massive genome expansion in bonnet fungi (Mycena s.s.) driven by repeated elements and novel gene families across ecological guilds.</title>
        <authorList>
            <consortium name="Lawrence Berkeley National Laboratory"/>
            <person name="Harder C.B."/>
            <person name="Miyauchi S."/>
            <person name="Viragh M."/>
            <person name="Kuo A."/>
            <person name="Thoen E."/>
            <person name="Andreopoulos B."/>
            <person name="Lu D."/>
            <person name="Skrede I."/>
            <person name="Drula E."/>
            <person name="Henrissat B."/>
            <person name="Morin E."/>
            <person name="Kohler A."/>
            <person name="Barry K."/>
            <person name="LaButti K."/>
            <person name="Morin E."/>
            <person name="Salamov A."/>
            <person name="Lipzen A."/>
            <person name="Mereny Z."/>
            <person name="Hegedus B."/>
            <person name="Baldrian P."/>
            <person name="Stursova M."/>
            <person name="Weitz H."/>
            <person name="Taylor A."/>
            <person name="Grigoriev I.V."/>
            <person name="Nagy L.G."/>
            <person name="Martin F."/>
            <person name="Kauserud H."/>
        </authorList>
    </citation>
    <scope>NUCLEOTIDE SEQUENCE</scope>
    <source>
        <strain evidence="1">9284</strain>
    </source>
</reference>
<evidence type="ECO:0000313" key="2">
    <source>
        <dbReference type="Proteomes" id="UP001221142"/>
    </source>
</evidence>
<comment type="caution">
    <text evidence="1">The sequence shown here is derived from an EMBL/GenBank/DDBJ whole genome shotgun (WGS) entry which is preliminary data.</text>
</comment>
<dbReference type="EMBL" id="JARKIF010000006">
    <property type="protein sequence ID" value="KAJ7636758.1"/>
    <property type="molecule type" value="Genomic_DNA"/>
</dbReference>
<name>A0AAD7C1S2_9AGAR</name>
<sequence length="356" mass="40459">MTAVLSQPPELWMHIHRLATEDMEPGGSNDALSESEMRRYLQIARSLVNVCKSWNDMAHELLYENVWVNEGFASLTAALQDAATARRVRRIRLSTTRFDHNAAILRQCPHVEVLVQPEFPRALRMYSDSKMPLPHLSTLRELYWIQSSWSSELLLIVLDAAPNLTHLCLSTSWTIGSDSSWSPTIPALPHLTSLELARLNPIWVRAVLSIDLGSLTCLTIDPVHLRWAEFPELPALRLLALVAPTAISFSAILDRCPNIHELRYDVRSGIERIPDEADSLVALEYVRLRLPTAQFNAKLVEEHFQLLLEPAFSSMRRVVLEGLWVDVVKVQWEVYEGYGRLCDELLERGGWVQVVA</sequence>
<organism evidence="1 2">
    <name type="scientific">Roridomyces roridus</name>
    <dbReference type="NCBI Taxonomy" id="1738132"/>
    <lineage>
        <taxon>Eukaryota</taxon>
        <taxon>Fungi</taxon>
        <taxon>Dikarya</taxon>
        <taxon>Basidiomycota</taxon>
        <taxon>Agaricomycotina</taxon>
        <taxon>Agaricomycetes</taxon>
        <taxon>Agaricomycetidae</taxon>
        <taxon>Agaricales</taxon>
        <taxon>Marasmiineae</taxon>
        <taxon>Mycenaceae</taxon>
        <taxon>Roridomyces</taxon>
    </lineage>
</organism>
<keyword evidence="2" id="KW-1185">Reference proteome</keyword>
<proteinExistence type="predicted"/>
<dbReference type="Gene3D" id="3.80.10.10">
    <property type="entry name" value="Ribonuclease Inhibitor"/>
    <property type="match status" value="1"/>
</dbReference>
<dbReference type="Proteomes" id="UP001221142">
    <property type="component" value="Unassembled WGS sequence"/>
</dbReference>
<dbReference type="AlphaFoldDB" id="A0AAD7C1S2"/>
<evidence type="ECO:0000313" key="1">
    <source>
        <dbReference type="EMBL" id="KAJ7636758.1"/>
    </source>
</evidence>
<protein>
    <recommendedName>
        <fullName evidence="3">F-box domain-containing protein</fullName>
    </recommendedName>
</protein>